<protein>
    <submittedName>
        <fullName evidence="4">DUF1996 domain-containing protein</fullName>
    </submittedName>
</protein>
<evidence type="ECO:0000256" key="1">
    <source>
        <dbReference type="SAM" id="MobiDB-lite"/>
    </source>
</evidence>
<evidence type="ECO:0000313" key="4">
    <source>
        <dbReference type="EMBL" id="GAA0251279.1"/>
    </source>
</evidence>
<evidence type="ECO:0000256" key="2">
    <source>
        <dbReference type="SAM" id="SignalP"/>
    </source>
</evidence>
<dbReference type="InterPro" id="IPR018535">
    <property type="entry name" value="DUF1996"/>
</dbReference>
<accession>A0ABN0UI50</accession>
<comment type="caution">
    <text evidence="4">The sequence shown here is derived from an EMBL/GenBank/DDBJ whole genome shotgun (WGS) entry which is preliminary data.</text>
</comment>
<feature type="compositionally biased region" description="Polar residues" evidence="1">
    <location>
        <begin position="185"/>
        <end position="203"/>
    </location>
</feature>
<sequence>MRKRVTIGALVGVAAAAITGTTLVGVSSAADKSASTSPGRIVCPDVKGQLRDVPAQAQGEVDRNLALLQTQIDEANKRLVSSQGEGGKNFVQNAILGPLADKRAATVDRIVIAIGRSGPRPNLDVKTLSTCRVEGAGAGATAPAATTAPAGTAAPNPSATHGHAQRGPVKADFIDIRKVRPTRSTLARTTRQGSKGSFTSRCGNNERGHFNSDNVIVAPGVGNGAHHLHDYVGNTTTSFKSTDDSLARGGTTCQDRGDKSSYYWPVVRDITKTKNQKRVAGELEEDLNVGKTLRPRVSIQYTGNPFQKVVPMPRFLRVLTGDAKAFTNGGANQHAKFSCQGFTNRISTDKYTLCPGGRGFQRIAEFPSCWDGKSTDSANHRTHITFPDASGRCAKGTVAVPKLTITLTYTVPTGPSFAIDGFPEQLHKPINEHNDFINVMSTSSMKRVVNCINSGRRC</sequence>
<reference evidence="4 5" key="1">
    <citation type="journal article" date="2019" name="Int. J. Syst. Evol. Microbiol.">
        <title>The Global Catalogue of Microorganisms (GCM) 10K type strain sequencing project: providing services to taxonomists for standard genome sequencing and annotation.</title>
        <authorList>
            <consortium name="The Broad Institute Genomics Platform"/>
            <consortium name="The Broad Institute Genome Sequencing Center for Infectious Disease"/>
            <person name="Wu L."/>
            <person name="Ma J."/>
        </authorList>
    </citation>
    <scope>NUCLEOTIDE SEQUENCE [LARGE SCALE GENOMIC DNA]</scope>
    <source>
        <strain evidence="4 5">JCM 10425</strain>
    </source>
</reference>
<organism evidence="4 5">
    <name type="scientific">Cryptosporangium japonicum</name>
    <dbReference type="NCBI Taxonomy" id="80872"/>
    <lineage>
        <taxon>Bacteria</taxon>
        <taxon>Bacillati</taxon>
        <taxon>Actinomycetota</taxon>
        <taxon>Actinomycetes</taxon>
        <taxon>Cryptosporangiales</taxon>
        <taxon>Cryptosporangiaceae</taxon>
        <taxon>Cryptosporangium</taxon>
    </lineage>
</organism>
<feature type="compositionally biased region" description="Low complexity" evidence="1">
    <location>
        <begin position="140"/>
        <end position="155"/>
    </location>
</feature>
<keyword evidence="5" id="KW-1185">Reference proteome</keyword>
<feature type="domain" description="DUF1996" evidence="3">
    <location>
        <begin position="216"/>
        <end position="412"/>
    </location>
</feature>
<evidence type="ECO:0000259" key="3">
    <source>
        <dbReference type="Pfam" id="PF09362"/>
    </source>
</evidence>
<dbReference type="RefSeq" id="WP_344650426.1">
    <property type="nucleotide sequence ID" value="NZ_BAAAGX010000016.1"/>
</dbReference>
<dbReference type="Proteomes" id="UP001500967">
    <property type="component" value="Unassembled WGS sequence"/>
</dbReference>
<dbReference type="PANTHER" id="PTHR43662:SF3">
    <property type="entry name" value="DOMAIN PROTEIN, PUTATIVE (AFU_ORTHOLOGUE AFUA_6G11970)-RELATED"/>
    <property type="match status" value="1"/>
</dbReference>
<feature type="region of interest" description="Disordered" evidence="1">
    <location>
        <begin position="185"/>
        <end position="206"/>
    </location>
</feature>
<evidence type="ECO:0000313" key="5">
    <source>
        <dbReference type="Proteomes" id="UP001500967"/>
    </source>
</evidence>
<gene>
    <name evidence="4" type="ORF">GCM10009539_40520</name>
</gene>
<dbReference type="Pfam" id="PF09362">
    <property type="entry name" value="DUF1996"/>
    <property type="match status" value="1"/>
</dbReference>
<feature type="region of interest" description="Disordered" evidence="1">
    <location>
        <begin position="140"/>
        <end position="167"/>
    </location>
</feature>
<proteinExistence type="predicted"/>
<keyword evidence="2" id="KW-0732">Signal</keyword>
<dbReference type="PANTHER" id="PTHR43662">
    <property type="match status" value="1"/>
</dbReference>
<dbReference type="EMBL" id="BAAAGX010000016">
    <property type="protein sequence ID" value="GAA0251279.1"/>
    <property type="molecule type" value="Genomic_DNA"/>
</dbReference>
<name>A0ABN0UI50_9ACTN</name>
<feature type="signal peptide" evidence="2">
    <location>
        <begin position="1"/>
        <end position="29"/>
    </location>
</feature>
<feature type="chain" id="PRO_5047321060" evidence="2">
    <location>
        <begin position="30"/>
        <end position="458"/>
    </location>
</feature>